<evidence type="ECO:0000259" key="2">
    <source>
        <dbReference type="Pfam" id="PF04664"/>
    </source>
</evidence>
<reference evidence="3" key="2">
    <citation type="submission" date="2020-11" db="EMBL/GenBank/DDBJ databases">
        <authorList>
            <person name="McCartney M.A."/>
            <person name="Auch B."/>
            <person name="Kono T."/>
            <person name="Mallez S."/>
            <person name="Becker A."/>
            <person name="Gohl D.M."/>
            <person name="Silverstein K.A.T."/>
            <person name="Koren S."/>
            <person name="Bechman K.B."/>
            <person name="Herman A."/>
            <person name="Abrahante J.E."/>
            <person name="Garbe J."/>
        </authorList>
    </citation>
    <scope>NUCLEOTIDE SEQUENCE</scope>
    <source>
        <strain evidence="3">Duluth1</strain>
        <tissue evidence="3">Whole animal</tissue>
    </source>
</reference>
<comment type="similarity">
    <text evidence="1">Belongs to the opioid growth factor receptor family.</text>
</comment>
<proteinExistence type="inferred from homology"/>
<dbReference type="EMBL" id="JAIWYP010000010">
    <property type="protein sequence ID" value="KAH3746828.1"/>
    <property type="molecule type" value="Genomic_DNA"/>
</dbReference>
<dbReference type="Pfam" id="PF04664">
    <property type="entry name" value="OGFr_N"/>
    <property type="match status" value="1"/>
</dbReference>
<dbReference type="GO" id="GO:0140625">
    <property type="term" value="F:opioid growth factor receptor activity"/>
    <property type="evidence" value="ECO:0007669"/>
    <property type="project" value="InterPro"/>
</dbReference>
<dbReference type="AlphaFoldDB" id="A0A9D4I468"/>
<reference evidence="3" key="1">
    <citation type="journal article" date="2019" name="bioRxiv">
        <title>The Genome of the Zebra Mussel, Dreissena polymorpha: A Resource for Invasive Species Research.</title>
        <authorList>
            <person name="McCartney M.A."/>
            <person name="Auch B."/>
            <person name="Kono T."/>
            <person name="Mallez S."/>
            <person name="Zhang Y."/>
            <person name="Obille A."/>
            <person name="Becker A."/>
            <person name="Abrahante J.E."/>
            <person name="Garbe J."/>
            <person name="Badalamenti J.P."/>
            <person name="Herman A."/>
            <person name="Mangelson H."/>
            <person name="Liachko I."/>
            <person name="Sullivan S."/>
            <person name="Sone E.D."/>
            <person name="Koren S."/>
            <person name="Silverstein K.A.T."/>
            <person name="Beckman K.B."/>
            <person name="Gohl D.M."/>
        </authorList>
    </citation>
    <scope>NUCLEOTIDE SEQUENCE</scope>
    <source>
        <strain evidence="3">Duluth1</strain>
        <tissue evidence="3">Whole animal</tissue>
    </source>
</reference>
<gene>
    <name evidence="3" type="ORF">DPMN_181245</name>
</gene>
<organism evidence="3 4">
    <name type="scientific">Dreissena polymorpha</name>
    <name type="common">Zebra mussel</name>
    <name type="synonym">Mytilus polymorpha</name>
    <dbReference type="NCBI Taxonomy" id="45954"/>
    <lineage>
        <taxon>Eukaryota</taxon>
        <taxon>Metazoa</taxon>
        <taxon>Spiralia</taxon>
        <taxon>Lophotrochozoa</taxon>
        <taxon>Mollusca</taxon>
        <taxon>Bivalvia</taxon>
        <taxon>Autobranchia</taxon>
        <taxon>Heteroconchia</taxon>
        <taxon>Euheterodonta</taxon>
        <taxon>Imparidentia</taxon>
        <taxon>Neoheterodontei</taxon>
        <taxon>Myida</taxon>
        <taxon>Dreissenoidea</taxon>
        <taxon>Dreissenidae</taxon>
        <taxon>Dreissena</taxon>
    </lineage>
</organism>
<dbReference type="PANTHER" id="PTHR14015">
    <property type="entry name" value="OPIOID GROWTH FACTOR RECEPTOR OGFR ZETA-TYPE OPIOID RECEPTOR"/>
    <property type="match status" value="1"/>
</dbReference>
<keyword evidence="4" id="KW-1185">Reference proteome</keyword>
<dbReference type="Proteomes" id="UP000828390">
    <property type="component" value="Unassembled WGS sequence"/>
</dbReference>
<evidence type="ECO:0000313" key="3">
    <source>
        <dbReference type="EMBL" id="KAH3746828.1"/>
    </source>
</evidence>
<evidence type="ECO:0000313" key="4">
    <source>
        <dbReference type="Proteomes" id="UP000828390"/>
    </source>
</evidence>
<sequence length="359" mass="41591">MLVIKRKVALVIVSALLVPLLVGSTGPTLILTMAATGISFCFGVWWGKQERRHVPNEISCVDTEPTDIGSDELDEENEQEWNTYEDNSHNTRHQTHWFVNSGHGRETGVAEAHSYDTEEEMETEDLNTARNKQPSPSFSAIEITNITEIEFYSDNLKFYRNQICTRPFPGQEIEGVLAWTGDYTRLEEEHSYIQWLFPTPQTSGHNFSAQQLYPHEAETIRNDDVMNARVLRAYKMMLDFFGMELVDERSGMIRRCAANWKERYAHLNTSFHNCMRITRILISIGQLGYARFQVPLVRFLMTEAIVTKELHNLNSNSMDYWIEAVVDGDEMFDLMQLRQFMQQNRKQLEKLLGIIFQTA</sequence>
<dbReference type="InterPro" id="IPR039574">
    <property type="entry name" value="OGFr"/>
</dbReference>
<name>A0A9D4I468_DREPO</name>
<accession>A0A9D4I468</accession>
<dbReference type="InterPro" id="IPR006757">
    <property type="entry name" value="OGF_rcpt"/>
</dbReference>
<dbReference type="GO" id="GO:0016020">
    <property type="term" value="C:membrane"/>
    <property type="evidence" value="ECO:0007669"/>
    <property type="project" value="InterPro"/>
</dbReference>
<feature type="domain" description="Opioid growth factor receptor (OGFr) conserved" evidence="2">
    <location>
        <begin position="154"/>
        <end position="339"/>
    </location>
</feature>
<evidence type="ECO:0000256" key="1">
    <source>
        <dbReference type="ARBA" id="ARBA00010365"/>
    </source>
</evidence>
<comment type="caution">
    <text evidence="3">The sequence shown here is derived from an EMBL/GenBank/DDBJ whole genome shotgun (WGS) entry which is preliminary data.</text>
</comment>
<dbReference type="PANTHER" id="PTHR14015:SF2">
    <property type="entry name" value="OPIOID GROWTH FACTOR RECEPTOR (OGFR) CONSERVED DOMAIN-CONTAINING PROTEIN"/>
    <property type="match status" value="1"/>
</dbReference>
<protein>
    <recommendedName>
        <fullName evidence="2">Opioid growth factor receptor (OGFr) conserved domain-containing protein</fullName>
    </recommendedName>
</protein>